<reference evidence="2 4" key="1">
    <citation type="journal article" date="2014" name="BMC Genomics">
        <title>Genome sequence of Anopheles sinensis provides insight into genetics basis of mosquito competence for malaria parasites.</title>
        <authorList>
            <person name="Zhou D."/>
            <person name="Zhang D."/>
            <person name="Ding G."/>
            <person name="Shi L."/>
            <person name="Hou Q."/>
            <person name="Ye Y."/>
            <person name="Xu Y."/>
            <person name="Zhou H."/>
            <person name="Xiong C."/>
            <person name="Li S."/>
            <person name="Yu J."/>
            <person name="Hong S."/>
            <person name="Yu X."/>
            <person name="Zou P."/>
            <person name="Chen C."/>
            <person name="Chang X."/>
            <person name="Wang W."/>
            <person name="Lv Y."/>
            <person name="Sun Y."/>
            <person name="Ma L."/>
            <person name="Shen B."/>
            <person name="Zhu C."/>
        </authorList>
    </citation>
    <scope>NUCLEOTIDE SEQUENCE [LARGE SCALE GENOMIC DNA]</scope>
</reference>
<evidence type="ECO:0000313" key="3">
    <source>
        <dbReference type="EnsemblMetazoa" id="ASIC004215-PA"/>
    </source>
</evidence>
<reference evidence="3" key="2">
    <citation type="submission" date="2020-05" db="UniProtKB">
        <authorList>
            <consortium name="EnsemblMetazoa"/>
        </authorList>
    </citation>
    <scope>IDENTIFICATION</scope>
</reference>
<evidence type="ECO:0000313" key="4">
    <source>
        <dbReference type="Proteomes" id="UP000030765"/>
    </source>
</evidence>
<organism evidence="2">
    <name type="scientific">Anopheles sinensis</name>
    <name type="common">Mosquito</name>
    <dbReference type="NCBI Taxonomy" id="74873"/>
    <lineage>
        <taxon>Eukaryota</taxon>
        <taxon>Metazoa</taxon>
        <taxon>Ecdysozoa</taxon>
        <taxon>Arthropoda</taxon>
        <taxon>Hexapoda</taxon>
        <taxon>Insecta</taxon>
        <taxon>Pterygota</taxon>
        <taxon>Neoptera</taxon>
        <taxon>Endopterygota</taxon>
        <taxon>Diptera</taxon>
        <taxon>Nematocera</taxon>
        <taxon>Culicoidea</taxon>
        <taxon>Culicidae</taxon>
        <taxon>Anophelinae</taxon>
        <taxon>Anopheles</taxon>
    </lineage>
</organism>
<dbReference type="Proteomes" id="UP000030765">
    <property type="component" value="Unassembled WGS sequence"/>
</dbReference>
<evidence type="ECO:0000256" key="1">
    <source>
        <dbReference type="SAM" id="MobiDB-lite"/>
    </source>
</evidence>
<dbReference type="EnsemblMetazoa" id="ASIC004215-RA">
    <property type="protein sequence ID" value="ASIC004215-PA"/>
    <property type="gene ID" value="ASIC004215"/>
</dbReference>
<dbReference type="AlphaFoldDB" id="A0A084VGD9"/>
<proteinExistence type="predicted"/>
<accession>A0A084VGD9</accession>
<gene>
    <name evidence="2" type="ORF">ZHAS_00004215</name>
</gene>
<evidence type="ECO:0000313" key="2">
    <source>
        <dbReference type="EMBL" id="KFB37033.1"/>
    </source>
</evidence>
<name>A0A084VGD9_ANOSI</name>
<sequence length="109" mass="12691">MNWVEFSNRASDRETDGLLKGREKTQSVTQFGSPDRGKGVQKWSSVEGSFDRCDSNTGDQIGPVESPSYQLKTWFRFREQKGNGSTQLRRHFCGVWREWDQVKSRRWNG</sequence>
<dbReference type="EMBL" id="KE524818">
    <property type="protein sequence ID" value="KFB37033.1"/>
    <property type="molecule type" value="Genomic_DNA"/>
</dbReference>
<feature type="compositionally biased region" description="Basic and acidic residues" evidence="1">
    <location>
        <begin position="10"/>
        <end position="25"/>
    </location>
</feature>
<dbReference type="VEuPathDB" id="VectorBase:ASIC004215"/>
<keyword evidence="4" id="KW-1185">Reference proteome</keyword>
<dbReference type="EMBL" id="ATLV01012858">
    <property type="status" value="NOT_ANNOTATED_CDS"/>
    <property type="molecule type" value="Genomic_DNA"/>
</dbReference>
<protein>
    <submittedName>
        <fullName evidence="2 3">Uncharacterized protein</fullName>
    </submittedName>
</protein>
<feature type="region of interest" description="Disordered" evidence="1">
    <location>
        <begin position="1"/>
        <end position="42"/>
    </location>
</feature>